<reference evidence="2 3" key="1">
    <citation type="submission" date="2019-09" db="EMBL/GenBank/DDBJ databases">
        <title>A chromosome-level genome assembly of the Chinese tupelo Nyssa sinensis.</title>
        <authorList>
            <person name="Yang X."/>
            <person name="Kang M."/>
            <person name="Yang Y."/>
            <person name="Xiong H."/>
            <person name="Wang M."/>
            <person name="Zhang Z."/>
            <person name="Wang Z."/>
            <person name="Wu H."/>
            <person name="Ma T."/>
            <person name="Liu J."/>
            <person name="Xi Z."/>
        </authorList>
    </citation>
    <scope>NUCLEOTIDE SEQUENCE [LARGE SCALE GENOMIC DNA]</scope>
    <source>
        <strain evidence="2">J267</strain>
        <tissue evidence="2">Leaf</tissue>
    </source>
</reference>
<protein>
    <submittedName>
        <fullName evidence="2">Uncharacterized protein</fullName>
    </submittedName>
</protein>
<evidence type="ECO:0000313" key="3">
    <source>
        <dbReference type="Proteomes" id="UP000325577"/>
    </source>
</evidence>
<name>A0A5J5ATU3_9ASTE</name>
<dbReference type="Proteomes" id="UP000325577">
    <property type="component" value="Linkage Group LG18"/>
</dbReference>
<accession>A0A5J5ATU3</accession>
<dbReference type="EMBL" id="CM018041">
    <property type="protein sequence ID" value="KAA8534545.1"/>
    <property type="molecule type" value="Genomic_DNA"/>
</dbReference>
<gene>
    <name evidence="2" type="ORF">F0562_032062</name>
</gene>
<proteinExistence type="predicted"/>
<organism evidence="2 3">
    <name type="scientific">Nyssa sinensis</name>
    <dbReference type="NCBI Taxonomy" id="561372"/>
    <lineage>
        <taxon>Eukaryota</taxon>
        <taxon>Viridiplantae</taxon>
        <taxon>Streptophyta</taxon>
        <taxon>Embryophyta</taxon>
        <taxon>Tracheophyta</taxon>
        <taxon>Spermatophyta</taxon>
        <taxon>Magnoliopsida</taxon>
        <taxon>eudicotyledons</taxon>
        <taxon>Gunneridae</taxon>
        <taxon>Pentapetalae</taxon>
        <taxon>asterids</taxon>
        <taxon>Cornales</taxon>
        <taxon>Nyssaceae</taxon>
        <taxon>Nyssa</taxon>
    </lineage>
</organism>
<evidence type="ECO:0000313" key="2">
    <source>
        <dbReference type="EMBL" id="KAA8534545.1"/>
    </source>
</evidence>
<keyword evidence="3" id="KW-1185">Reference proteome</keyword>
<sequence length="77" mass="8918">MRDGKRCKSRYSVLLKFSQYISRDESFHNCTAIKASFPSSQPKIVDRPIQPHNPIPSRSNHQNKTLTCDHRSVSFEI</sequence>
<feature type="region of interest" description="Disordered" evidence="1">
    <location>
        <begin position="41"/>
        <end position="64"/>
    </location>
</feature>
<evidence type="ECO:0000256" key="1">
    <source>
        <dbReference type="SAM" id="MobiDB-lite"/>
    </source>
</evidence>
<dbReference type="AlphaFoldDB" id="A0A5J5ATU3"/>